<protein>
    <submittedName>
        <fullName evidence="1">Uncharacterized protein</fullName>
    </submittedName>
</protein>
<gene>
    <name evidence="1" type="ORF">SCHPADRAFT_382577</name>
</gene>
<dbReference type="Proteomes" id="UP000053477">
    <property type="component" value="Unassembled WGS sequence"/>
</dbReference>
<accession>A0A0H2RMJ2</accession>
<evidence type="ECO:0000313" key="2">
    <source>
        <dbReference type="Proteomes" id="UP000053477"/>
    </source>
</evidence>
<dbReference type="InParanoid" id="A0A0H2RMJ2"/>
<keyword evidence="2" id="KW-1185">Reference proteome</keyword>
<dbReference type="EMBL" id="KQ085965">
    <property type="protein sequence ID" value="KLO13089.1"/>
    <property type="molecule type" value="Genomic_DNA"/>
</dbReference>
<reference evidence="1 2" key="1">
    <citation type="submission" date="2015-04" db="EMBL/GenBank/DDBJ databases">
        <title>Complete genome sequence of Schizopora paradoxa KUC8140, a cosmopolitan wood degrader in East Asia.</title>
        <authorList>
            <consortium name="DOE Joint Genome Institute"/>
            <person name="Min B."/>
            <person name="Park H."/>
            <person name="Jang Y."/>
            <person name="Kim J.-J."/>
            <person name="Kim K.H."/>
            <person name="Pangilinan J."/>
            <person name="Lipzen A."/>
            <person name="Riley R."/>
            <person name="Grigoriev I.V."/>
            <person name="Spatafora J.W."/>
            <person name="Choi I.-G."/>
        </authorList>
    </citation>
    <scope>NUCLEOTIDE SEQUENCE [LARGE SCALE GENOMIC DNA]</scope>
    <source>
        <strain evidence="1 2">KUC8140</strain>
    </source>
</reference>
<organism evidence="1 2">
    <name type="scientific">Schizopora paradoxa</name>
    <dbReference type="NCBI Taxonomy" id="27342"/>
    <lineage>
        <taxon>Eukaryota</taxon>
        <taxon>Fungi</taxon>
        <taxon>Dikarya</taxon>
        <taxon>Basidiomycota</taxon>
        <taxon>Agaricomycotina</taxon>
        <taxon>Agaricomycetes</taxon>
        <taxon>Hymenochaetales</taxon>
        <taxon>Schizoporaceae</taxon>
        <taxon>Schizopora</taxon>
    </lineage>
</organism>
<sequence>MTQNFSVDDSSPDPRSGAQIQYGVADQIDSGTGWTLGEKCSACSAQPDPAQAFDGTWHDASSPADQGKIPIASFNFTGIAVNVIGIIVSSTSETTGPMNNTRISFQIDDKHVDDYFHTATVGSDSYSYNVTFFAKSDLPNRLHNIVMSCGDGTKNSLCLLDKIIYTCVVEIMQAPQLITDPIKL</sequence>
<dbReference type="AlphaFoldDB" id="A0A0H2RMJ2"/>
<dbReference type="Gene3D" id="2.60.120.260">
    <property type="entry name" value="Galactose-binding domain-like"/>
    <property type="match status" value="1"/>
</dbReference>
<name>A0A0H2RMJ2_9AGAM</name>
<proteinExistence type="predicted"/>
<dbReference type="OrthoDB" id="2758521at2759"/>
<evidence type="ECO:0000313" key="1">
    <source>
        <dbReference type="EMBL" id="KLO13089.1"/>
    </source>
</evidence>